<reference evidence="2 3" key="1">
    <citation type="journal article" date="2005" name="Nature">
        <title>The genome sequence of the rice blast fungus Magnaporthe grisea.</title>
        <authorList>
            <person name="Dean R.A."/>
            <person name="Talbot N.J."/>
            <person name="Ebbole D.J."/>
            <person name="Farman M.L."/>
            <person name="Mitchell T.K."/>
            <person name="Orbach M.J."/>
            <person name="Thon M."/>
            <person name="Kulkarni R."/>
            <person name="Xu J.R."/>
            <person name="Pan H."/>
            <person name="Read N.D."/>
            <person name="Lee Y.H."/>
            <person name="Carbone I."/>
            <person name="Brown D."/>
            <person name="Oh Y.Y."/>
            <person name="Donofrio N."/>
            <person name="Jeong J.S."/>
            <person name="Soanes D.M."/>
            <person name="Djonovic S."/>
            <person name="Kolomiets E."/>
            <person name="Rehmeyer C."/>
            <person name="Li W."/>
            <person name="Harding M."/>
            <person name="Kim S."/>
            <person name="Lebrun M.H."/>
            <person name="Bohnert H."/>
            <person name="Coughlan S."/>
            <person name="Butler J."/>
            <person name="Calvo S."/>
            <person name="Ma L.J."/>
            <person name="Nicol R."/>
            <person name="Purcell S."/>
            <person name="Nusbaum C."/>
            <person name="Galagan J.E."/>
            <person name="Birren B.W."/>
        </authorList>
    </citation>
    <scope>NUCLEOTIDE SEQUENCE [LARGE SCALE GENOMIC DNA]</scope>
    <source>
        <strain evidence="3">70-15 / ATCC MYA-4617 / FGSC 8958</strain>
    </source>
</reference>
<evidence type="ECO:0000256" key="1">
    <source>
        <dbReference type="SAM" id="SignalP"/>
    </source>
</evidence>
<reference key="2">
    <citation type="submission" date="2011-05" db="EMBL/GenBank/DDBJ databases">
        <title>The Genome Sequence of Magnaporthe oryzae 70-15.</title>
        <authorList>
            <consortium name="The Broad Institute Genome Sequencing Platform"/>
            <person name="Ma L.-J."/>
            <person name="Dead R."/>
            <person name="Young S.K."/>
            <person name="Zeng Q."/>
            <person name="Gargeya S."/>
            <person name="Fitzgerald M."/>
            <person name="Haas B."/>
            <person name="Abouelleil A."/>
            <person name="Alvarado L."/>
            <person name="Arachchi H.M."/>
            <person name="Berlin A."/>
            <person name="Brown A."/>
            <person name="Chapman S.B."/>
            <person name="Chen Z."/>
            <person name="Dunbar C."/>
            <person name="Freedman E."/>
            <person name="Gearin G."/>
            <person name="Gellesch M."/>
            <person name="Goldberg J."/>
            <person name="Griggs A."/>
            <person name="Gujja S."/>
            <person name="Heiman D."/>
            <person name="Howarth C."/>
            <person name="Larson L."/>
            <person name="Lui A."/>
            <person name="MacDonald P.J.P."/>
            <person name="Mehta T."/>
            <person name="Montmayeur A."/>
            <person name="Murphy C."/>
            <person name="Neiman D."/>
            <person name="Pearson M."/>
            <person name="Priest M."/>
            <person name="Roberts A."/>
            <person name="Saif S."/>
            <person name="Shea T."/>
            <person name="Shenoy N."/>
            <person name="Sisk P."/>
            <person name="Stolte C."/>
            <person name="Sykes S."/>
            <person name="Yandava C."/>
            <person name="Wortman J."/>
            <person name="Nusbaum C."/>
            <person name="Birren B."/>
        </authorList>
    </citation>
    <scope>NUCLEOTIDE SEQUENCE</scope>
    <source>
        <strain>70-15</strain>
    </source>
</reference>
<feature type="chain" id="PRO_5003465247" evidence="1">
    <location>
        <begin position="18"/>
        <end position="122"/>
    </location>
</feature>
<accession>G4MN94</accession>
<feature type="signal peptide" evidence="1">
    <location>
        <begin position="1"/>
        <end position="17"/>
    </location>
</feature>
<sequence length="122" mass="14078">MRTQAFFAMLFTPGAIAGGTFIPTDPKLAHRAPEPFPWPQLLNNPHMTTPVVWYQIGQIKIWTDTRGVDFVRDGTKFDTFDQCINHCKTFSVVHNSPVDKPTDAKCNYYCTTYWDQVKKSRY</sequence>
<dbReference type="KEGG" id="mgr:MGG_16026"/>
<proteinExistence type="predicted"/>
<dbReference type="VEuPathDB" id="FungiDB:MGG_16026"/>
<evidence type="ECO:0000313" key="3">
    <source>
        <dbReference type="Proteomes" id="UP000009058"/>
    </source>
</evidence>
<keyword evidence="3" id="KW-1185">Reference proteome</keyword>
<dbReference type="GeneID" id="12985692"/>
<keyword evidence="1" id="KW-0732">Signal</keyword>
<organism evidence="2 3">
    <name type="scientific">Pyricularia oryzae (strain 70-15 / ATCC MYA-4617 / FGSC 8958)</name>
    <name type="common">Rice blast fungus</name>
    <name type="synonym">Magnaporthe oryzae</name>
    <dbReference type="NCBI Taxonomy" id="242507"/>
    <lineage>
        <taxon>Eukaryota</taxon>
        <taxon>Fungi</taxon>
        <taxon>Dikarya</taxon>
        <taxon>Ascomycota</taxon>
        <taxon>Pezizomycotina</taxon>
        <taxon>Sordariomycetes</taxon>
        <taxon>Sordariomycetidae</taxon>
        <taxon>Magnaporthales</taxon>
        <taxon>Pyriculariaceae</taxon>
        <taxon>Pyricularia</taxon>
    </lineage>
</organism>
<dbReference type="EMBL" id="CM001231">
    <property type="protein sequence ID" value="EHA56217.1"/>
    <property type="molecule type" value="Genomic_DNA"/>
</dbReference>
<gene>
    <name evidence="2" type="ORF">MGG_16026</name>
</gene>
<dbReference type="RefSeq" id="XP_003708829.1">
    <property type="nucleotide sequence ID" value="XM_003708781.1"/>
</dbReference>
<name>G4MN94_PYRO7</name>
<evidence type="ECO:0000313" key="2">
    <source>
        <dbReference type="EMBL" id="EHA56217.1"/>
    </source>
</evidence>
<dbReference type="OrthoDB" id="5167297at2759"/>
<protein>
    <submittedName>
        <fullName evidence="2">Uncharacterized protein</fullName>
    </submittedName>
</protein>
<dbReference type="AlphaFoldDB" id="G4MN94"/>
<dbReference type="Proteomes" id="UP000009058">
    <property type="component" value="Chromosome 1"/>
</dbReference>
<dbReference type="HOGENOM" id="CLU_164902_0_0_1"/>
<dbReference type="InParanoid" id="G4MN94"/>